<dbReference type="NCBIfam" id="TIGR00710">
    <property type="entry name" value="efflux_Bcr_CflA"/>
    <property type="match status" value="1"/>
</dbReference>
<feature type="transmembrane region" description="Helical" evidence="8">
    <location>
        <begin position="268"/>
        <end position="292"/>
    </location>
</feature>
<feature type="transmembrane region" description="Helical" evidence="8">
    <location>
        <begin position="199"/>
        <end position="221"/>
    </location>
</feature>
<name>Q7MGN1_VIBVY</name>
<feature type="transmembrane region" description="Helical" evidence="8">
    <location>
        <begin position="342"/>
        <end position="361"/>
    </location>
</feature>
<proteinExistence type="inferred from homology"/>
<keyword evidence="5 8" id="KW-0812">Transmembrane</keyword>
<sequence>MRVTLSSSNSTFKQTRRLRSRRESFSMFILNFPIRISAMNIHHFRSYHEAVKLSSKFLFNLECFVSGQSQTSKLQMALLTLLVLFSPLAIDIYLPALPLISNTFSVEHALAQDTITWFLFAMGVGQLFAGPLADKLGRRTVALGGITIYALSALLAWSAQNIEWLLVSRLLQGLGACATSVAAFATVRDIFGPEKSGKMISYLNGAICFIPALAPILGSWLTQQFGWRANFSFMAGFAVVIGTLMLFNMRETNPATEKQAVFKLSRYWAVLSTPSFVFHATLCLLAMAVILAYVTSAPVVLMEGLGLTMNQFTFWFGINAAINIAACMLAPKFMDKWGTHNTLVVGVVTLAIAGIVMLVMAETATPFAFMLPIFLSSVGFAWILGAAAGKALEPFGDKAGTAAALLGLFQMSGAGLLVGTMQRFALEPQLMIAIQMWLLVPALVILFSKLGRQWHSKGVVA</sequence>
<evidence type="ECO:0000313" key="11">
    <source>
        <dbReference type="Proteomes" id="UP000002675"/>
    </source>
</evidence>
<dbReference type="PROSITE" id="PS00216">
    <property type="entry name" value="SUGAR_TRANSPORT_1"/>
    <property type="match status" value="1"/>
</dbReference>
<feature type="transmembrane region" description="Helical" evidence="8">
    <location>
        <begin position="430"/>
        <end position="447"/>
    </location>
</feature>
<dbReference type="InterPro" id="IPR050189">
    <property type="entry name" value="MFS_Efflux_Transporters"/>
</dbReference>
<dbReference type="Gene3D" id="1.20.1720.10">
    <property type="entry name" value="Multidrug resistance protein D"/>
    <property type="match status" value="1"/>
</dbReference>
<evidence type="ECO:0000256" key="3">
    <source>
        <dbReference type="ARBA" id="ARBA00022448"/>
    </source>
</evidence>
<evidence type="ECO:0000256" key="1">
    <source>
        <dbReference type="ARBA" id="ARBA00004651"/>
    </source>
</evidence>
<dbReference type="SUPFAM" id="SSF103473">
    <property type="entry name" value="MFS general substrate transporter"/>
    <property type="match status" value="1"/>
</dbReference>
<dbReference type="Pfam" id="PF07690">
    <property type="entry name" value="MFS_1"/>
    <property type="match status" value="1"/>
</dbReference>
<dbReference type="CDD" id="cd17320">
    <property type="entry name" value="MFS_MdfA_MDR_like"/>
    <property type="match status" value="1"/>
</dbReference>
<feature type="transmembrane region" description="Helical" evidence="8">
    <location>
        <begin position="227"/>
        <end position="247"/>
    </location>
</feature>
<evidence type="ECO:0000259" key="9">
    <source>
        <dbReference type="PROSITE" id="PS50850"/>
    </source>
</evidence>
<feature type="domain" description="Major facilitator superfamily (MFS) profile" evidence="9">
    <location>
        <begin position="75"/>
        <end position="453"/>
    </location>
</feature>
<keyword evidence="4" id="KW-1003">Cell membrane</keyword>
<evidence type="ECO:0000256" key="7">
    <source>
        <dbReference type="ARBA" id="ARBA00023136"/>
    </source>
</evidence>
<keyword evidence="3 8" id="KW-0813">Transport</keyword>
<dbReference type="STRING" id="672.VV93_v1c29180"/>
<feature type="transmembrane region" description="Helical" evidence="8">
    <location>
        <begin position="166"/>
        <end position="187"/>
    </location>
</feature>
<protein>
    <recommendedName>
        <fullName evidence="8">Bcr/CflA family efflux transporter</fullName>
    </recommendedName>
</protein>
<dbReference type="InterPro" id="IPR020846">
    <property type="entry name" value="MFS_dom"/>
</dbReference>
<dbReference type="InterPro" id="IPR036259">
    <property type="entry name" value="MFS_trans_sf"/>
</dbReference>
<dbReference type="EMBL" id="BA000037">
    <property type="protein sequence ID" value="BAC95963.1"/>
    <property type="molecule type" value="Genomic_DNA"/>
</dbReference>
<dbReference type="KEGG" id="vvy:VV3200"/>
<evidence type="ECO:0000256" key="2">
    <source>
        <dbReference type="ARBA" id="ARBA00006236"/>
    </source>
</evidence>
<dbReference type="GO" id="GO:0042910">
    <property type="term" value="F:xenobiotic transmembrane transporter activity"/>
    <property type="evidence" value="ECO:0007669"/>
    <property type="project" value="InterPro"/>
</dbReference>
<feature type="transmembrane region" description="Helical" evidence="8">
    <location>
        <begin position="140"/>
        <end position="160"/>
    </location>
</feature>
<dbReference type="PROSITE" id="PS50850">
    <property type="entry name" value="MFS"/>
    <property type="match status" value="1"/>
</dbReference>
<feature type="transmembrane region" description="Helical" evidence="8">
    <location>
        <begin position="399"/>
        <end position="418"/>
    </location>
</feature>
<gene>
    <name evidence="10" type="ordered locus">VV3200</name>
</gene>
<dbReference type="Proteomes" id="UP000002675">
    <property type="component" value="Chromosome I"/>
</dbReference>
<dbReference type="PANTHER" id="PTHR43124">
    <property type="entry name" value="PURINE EFFLUX PUMP PBUE"/>
    <property type="match status" value="1"/>
</dbReference>
<keyword evidence="8" id="KW-0997">Cell inner membrane</keyword>
<evidence type="ECO:0000256" key="8">
    <source>
        <dbReference type="RuleBase" id="RU365088"/>
    </source>
</evidence>
<dbReference type="PANTHER" id="PTHR43124:SF3">
    <property type="entry name" value="CHLORAMPHENICOL EFFLUX PUMP RV0191"/>
    <property type="match status" value="1"/>
</dbReference>
<feature type="transmembrane region" description="Helical" evidence="8">
    <location>
        <begin position="114"/>
        <end position="133"/>
    </location>
</feature>
<keyword evidence="6 8" id="KW-1133">Transmembrane helix</keyword>
<dbReference type="GO" id="GO:0005886">
    <property type="term" value="C:plasma membrane"/>
    <property type="evidence" value="ECO:0007669"/>
    <property type="project" value="UniProtKB-SubCell"/>
</dbReference>
<organism evidence="10 11">
    <name type="scientific">Vibrio vulnificus (strain YJ016)</name>
    <dbReference type="NCBI Taxonomy" id="196600"/>
    <lineage>
        <taxon>Bacteria</taxon>
        <taxon>Pseudomonadati</taxon>
        <taxon>Pseudomonadota</taxon>
        <taxon>Gammaproteobacteria</taxon>
        <taxon>Vibrionales</taxon>
        <taxon>Vibrionaceae</taxon>
        <taxon>Vibrio</taxon>
    </lineage>
</organism>
<dbReference type="InterPro" id="IPR004812">
    <property type="entry name" value="Efflux_drug-R_Bcr/CmlA"/>
</dbReference>
<feature type="transmembrane region" description="Helical" evidence="8">
    <location>
        <begin position="76"/>
        <end position="94"/>
    </location>
</feature>
<keyword evidence="7 8" id="KW-0472">Membrane</keyword>
<comment type="subcellular location">
    <subcellularLocation>
        <location evidence="8">Cell inner membrane</location>
        <topology evidence="8">Multi-pass membrane protein</topology>
    </subcellularLocation>
    <subcellularLocation>
        <location evidence="1">Cell membrane</location>
        <topology evidence="1">Multi-pass membrane protein</topology>
    </subcellularLocation>
</comment>
<evidence type="ECO:0000256" key="5">
    <source>
        <dbReference type="ARBA" id="ARBA00022692"/>
    </source>
</evidence>
<comment type="similarity">
    <text evidence="2 8">Belongs to the major facilitator superfamily. Bcr/CmlA family.</text>
</comment>
<evidence type="ECO:0000256" key="4">
    <source>
        <dbReference type="ARBA" id="ARBA00022475"/>
    </source>
</evidence>
<reference evidence="10 11" key="1">
    <citation type="journal article" date="2003" name="Genome Res.">
        <title>Comparative genome analysis of Vibrio vulnificus, a marine pathogen.</title>
        <authorList>
            <person name="Chen C.Y."/>
            <person name="Wu K.M."/>
            <person name="Chang Y.C."/>
            <person name="Chang C.H."/>
            <person name="Tsai H.C."/>
            <person name="Liao T.L."/>
            <person name="Liu Y.M."/>
            <person name="Chen H.J."/>
            <person name="Shen A.B."/>
            <person name="Li J.C."/>
            <person name="Su T.L."/>
            <person name="Shao C.P."/>
            <person name="Lee C.T."/>
            <person name="Hor L.I."/>
            <person name="Tsai S.F."/>
        </authorList>
    </citation>
    <scope>NUCLEOTIDE SEQUENCE [LARGE SCALE GENOMIC DNA]</scope>
    <source>
        <strain evidence="10 11">YJ016</strain>
    </source>
</reference>
<dbReference type="GO" id="GO:1990961">
    <property type="term" value="P:xenobiotic detoxification by transmembrane export across the plasma membrane"/>
    <property type="evidence" value="ECO:0007669"/>
    <property type="project" value="InterPro"/>
</dbReference>
<dbReference type="HOGENOM" id="CLU_001265_47_1_6"/>
<feature type="transmembrane region" description="Helical" evidence="8">
    <location>
        <begin position="367"/>
        <end position="387"/>
    </location>
</feature>
<evidence type="ECO:0000313" key="10">
    <source>
        <dbReference type="EMBL" id="BAC95963.1"/>
    </source>
</evidence>
<dbReference type="InterPro" id="IPR005829">
    <property type="entry name" value="Sugar_transporter_CS"/>
</dbReference>
<dbReference type="InterPro" id="IPR011701">
    <property type="entry name" value="MFS"/>
</dbReference>
<feature type="transmembrane region" description="Helical" evidence="8">
    <location>
        <begin position="312"/>
        <end position="330"/>
    </location>
</feature>
<evidence type="ECO:0000256" key="6">
    <source>
        <dbReference type="ARBA" id="ARBA00022989"/>
    </source>
</evidence>
<dbReference type="eggNOG" id="COG2814">
    <property type="taxonomic scope" value="Bacteria"/>
</dbReference>
<dbReference type="AlphaFoldDB" id="Q7MGN1"/>
<accession>Q7MGN1</accession>